<protein>
    <recommendedName>
        <fullName evidence="10">AN1-type zinc finger protein 4</fullName>
    </recommendedName>
</protein>
<evidence type="ECO:0000313" key="9">
    <source>
        <dbReference type="Proteomes" id="UP001274896"/>
    </source>
</evidence>
<feature type="region of interest" description="Disordered" evidence="5">
    <location>
        <begin position="489"/>
        <end position="518"/>
    </location>
</feature>
<keyword evidence="9" id="KW-1185">Reference proteome</keyword>
<reference evidence="8" key="1">
    <citation type="submission" date="2023-06" db="EMBL/GenBank/DDBJ databases">
        <title>Male Hemibagrus guttatus genome.</title>
        <authorList>
            <person name="Bian C."/>
        </authorList>
    </citation>
    <scope>NUCLEOTIDE SEQUENCE</scope>
    <source>
        <strain evidence="8">Male_cb2023</strain>
        <tissue evidence="8">Muscle</tissue>
    </source>
</reference>
<dbReference type="Gene3D" id="4.10.1110.10">
    <property type="entry name" value="AN1-like Zinc finger"/>
    <property type="match status" value="1"/>
</dbReference>
<proteinExistence type="predicted"/>
<dbReference type="InterPro" id="IPR000626">
    <property type="entry name" value="Ubiquitin-like_dom"/>
</dbReference>
<sequence>MADKREPPFFNDDNLGVVNYKLPFYETMELFIETLTGTCFQLRVSPFETVVSVKAKIQRLEGLEIQASNLQYRLCLNDSIPVAQQHLIWNNLELDDEYCLNDYSIAEGCTLKLVLAMRGGPINTKRVTIENSVKDTSDCLDSKKDEVWEKSLSNKQVTFLVYKEGDQLNVFRVVDRGDGTLTPVSKSLSSGSVHNVYAEEEEEGVSISSAQLTQENSITMNKMKLLKAKMENMNLNKKPKKSTKLRVRPPVGPRPFCGSLGSARHHRMLRILPQIGHTPATQLPPIGDQQQSSSEAGPPFTCHPSLASGRAISSLTTSRKYIIQEEEPWNKPTPRNIRLPPKVSRLDMGGPKAITDCLYPSLSVLSGLEAEDETEVQSDGLMLPEDGVMMEPSKPIQFNNLLPEPLSLDVSAQPEATLDSLGAVNEPLTATPLLSQVVGSDNISTWSVGTKTLQSQSDRAALNSLHAPPHVPRPFTDFTGEVSRPFLGSNRTPIVPPCSTPQTPPLHAIRVDSPGKRSDRVCKSEAQDVTNMANNISKELSSCVSNIDEKLARPCDLARFSGTNAPLQANIHLLPEDLLRRIVPLQRAAYTPSGILDSSSGPSSSIKRLGSPKYLLPPVKAPLSSKKKTSKHCFLCGKKTGLATSYECRCGNNFCSTHRYAETHNCTYDYKSAGRRFLQKSNPIISAPKLPKI</sequence>
<dbReference type="InterPro" id="IPR029071">
    <property type="entry name" value="Ubiquitin-like_domsf"/>
</dbReference>
<evidence type="ECO:0008006" key="10">
    <source>
        <dbReference type="Google" id="ProtNLM"/>
    </source>
</evidence>
<evidence type="ECO:0000259" key="6">
    <source>
        <dbReference type="PROSITE" id="PS50053"/>
    </source>
</evidence>
<keyword evidence="2 4" id="KW-0863">Zinc-finger</keyword>
<dbReference type="Pfam" id="PF01428">
    <property type="entry name" value="zf-AN1"/>
    <property type="match status" value="1"/>
</dbReference>
<dbReference type="CDD" id="cd01802">
    <property type="entry name" value="Ubl_ZFAND4"/>
    <property type="match status" value="1"/>
</dbReference>
<dbReference type="InterPro" id="IPR000058">
    <property type="entry name" value="Znf_AN1"/>
</dbReference>
<dbReference type="AlphaFoldDB" id="A0AAE0RI69"/>
<feature type="domain" description="AN1-type" evidence="7">
    <location>
        <begin position="627"/>
        <end position="674"/>
    </location>
</feature>
<evidence type="ECO:0000256" key="4">
    <source>
        <dbReference type="PROSITE-ProRule" id="PRU00449"/>
    </source>
</evidence>
<gene>
    <name evidence="8" type="ORF">QTP70_023077</name>
</gene>
<dbReference type="SMART" id="SM00154">
    <property type="entry name" value="ZnF_AN1"/>
    <property type="match status" value="1"/>
</dbReference>
<feature type="region of interest" description="Disordered" evidence="5">
    <location>
        <begin position="277"/>
        <end position="302"/>
    </location>
</feature>
<evidence type="ECO:0000313" key="8">
    <source>
        <dbReference type="EMBL" id="KAK3554393.1"/>
    </source>
</evidence>
<dbReference type="SUPFAM" id="SSF118310">
    <property type="entry name" value="AN1-like Zinc finger"/>
    <property type="match status" value="1"/>
</dbReference>
<keyword evidence="3" id="KW-0862">Zinc</keyword>
<accession>A0AAE0RI69</accession>
<dbReference type="Gene3D" id="3.10.20.90">
    <property type="entry name" value="Phosphatidylinositol 3-kinase Catalytic Subunit, Chain A, domain 1"/>
    <property type="match status" value="1"/>
</dbReference>
<evidence type="ECO:0000256" key="2">
    <source>
        <dbReference type="ARBA" id="ARBA00022771"/>
    </source>
</evidence>
<comment type="caution">
    <text evidence="8">The sequence shown here is derived from an EMBL/GenBank/DDBJ whole genome shotgun (WGS) entry which is preliminary data.</text>
</comment>
<organism evidence="8 9">
    <name type="scientific">Hemibagrus guttatus</name>
    <dbReference type="NCBI Taxonomy" id="175788"/>
    <lineage>
        <taxon>Eukaryota</taxon>
        <taxon>Metazoa</taxon>
        <taxon>Chordata</taxon>
        <taxon>Craniata</taxon>
        <taxon>Vertebrata</taxon>
        <taxon>Euteleostomi</taxon>
        <taxon>Actinopterygii</taxon>
        <taxon>Neopterygii</taxon>
        <taxon>Teleostei</taxon>
        <taxon>Ostariophysi</taxon>
        <taxon>Siluriformes</taxon>
        <taxon>Bagridae</taxon>
        <taxon>Hemibagrus</taxon>
    </lineage>
</organism>
<evidence type="ECO:0000256" key="1">
    <source>
        <dbReference type="ARBA" id="ARBA00022723"/>
    </source>
</evidence>
<name>A0AAE0RI69_9TELE</name>
<feature type="compositionally biased region" description="Pro residues" evidence="5">
    <location>
        <begin position="494"/>
        <end position="504"/>
    </location>
</feature>
<dbReference type="SUPFAM" id="SSF54236">
    <property type="entry name" value="Ubiquitin-like"/>
    <property type="match status" value="1"/>
</dbReference>
<dbReference type="EMBL" id="JAUCMX010000002">
    <property type="protein sequence ID" value="KAK3554393.1"/>
    <property type="molecule type" value="Genomic_DNA"/>
</dbReference>
<dbReference type="SMART" id="SM00213">
    <property type="entry name" value="UBQ"/>
    <property type="match status" value="1"/>
</dbReference>
<dbReference type="GO" id="GO:0008270">
    <property type="term" value="F:zinc ion binding"/>
    <property type="evidence" value="ECO:0007669"/>
    <property type="project" value="UniProtKB-KW"/>
</dbReference>
<evidence type="ECO:0000256" key="5">
    <source>
        <dbReference type="SAM" id="MobiDB-lite"/>
    </source>
</evidence>
<dbReference type="PANTHER" id="PTHR46728:SF1">
    <property type="entry name" value="AN1-TYPE ZINC FINGER PROTEIN 4"/>
    <property type="match status" value="1"/>
</dbReference>
<evidence type="ECO:0000256" key="3">
    <source>
        <dbReference type="ARBA" id="ARBA00022833"/>
    </source>
</evidence>
<dbReference type="InterPro" id="IPR035896">
    <property type="entry name" value="AN1-like_Znf"/>
</dbReference>
<dbReference type="InterPro" id="IPR053061">
    <property type="entry name" value="AN1-type_zinc_finger"/>
</dbReference>
<evidence type="ECO:0000259" key="7">
    <source>
        <dbReference type="PROSITE" id="PS51039"/>
    </source>
</evidence>
<dbReference type="PROSITE" id="PS51039">
    <property type="entry name" value="ZF_AN1"/>
    <property type="match status" value="1"/>
</dbReference>
<dbReference type="PROSITE" id="PS50053">
    <property type="entry name" value="UBIQUITIN_2"/>
    <property type="match status" value="1"/>
</dbReference>
<feature type="compositionally biased region" description="Basic and acidic residues" evidence="5">
    <location>
        <begin position="509"/>
        <end position="518"/>
    </location>
</feature>
<dbReference type="Proteomes" id="UP001274896">
    <property type="component" value="Unassembled WGS sequence"/>
</dbReference>
<dbReference type="Pfam" id="PF00240">
    <property type="entry name" value="ubiquitin"/>
    <property type="match status" value="1"/>
</dbReference>
<keyword evidence="1" id="KW-0479">Metal-binding</keyword>
<feature type="domain" description="Ubiquitin-like" evidence="6">
    <location>
        <begin position="28"/>
        <end position="120"/>
    </location>
</feature>
<dbReference type="PANTHER" id="PTHR46728">
    <property type="entry name" value="AN1-TYPE ZINC FINGER PROTEIN 4"/>
    <property type="match status" value="1"/>
</dbReference>